<dbReference type="InterPro" id="IPR036679">
    <property type="entry name" value="FlgN-like_sf"/>
</dbReference>
<name>A0A842HLV6_9BURK</name>
<dbReference type="Pfam" id="PF05130">
    <property type="entry name" value="FlgN"/>
    <property type="match status" value="1"/>
</dbReference>
<comment type="function">
    <text evidence="1">Required for the efficient initiation of filament assembly.</text>
</comment>
<dbReference type="AlphaFoldDB" id="A0A842HLV6"/>
<keyword evidence="5" id="KW-0969">Cilium</keyword>
<dbReference type="EMBL" id="JACJUU010000001">
    <property type="protein sequence ID" value="MBC2768518.1"/>
    <property type="molecule type" value="Genomic_DNA"/>
</dbReference>
<reference evidence="5 6" key="1">
    <citation type="submission" date="2020-08" db="EMBL/GenBank/DDBJ databases">
        <title>Paraeoetvoesia sp. YC-7-48 draft genome sequence.</title>
        <authorList>
            <person name="Yao L."/>
        </authorList>
    </citation>
    <scope>NUCLEOTIDE SEQUENCE [LARGE SCALE GENOMIC DNA]</scope>
    <source>
        <strain evidence="6">YC-7-48</strain>
    </source>
</reference>
<evidence type="ECO:0000256" key="1">
    <source>
        <dbReference type="ARBA" id="ARBA00002397"/>
    </source>
</evidence>
<dbReference type="Proteomes" id="UP000545386">
    <property type="component" value="Unassembled WGS sequence"/>
</dbReference>
<evidence type="ECO:0000256" key="2">
    <source>
        <dbReference type="ARBA" id="ARBA00007703"/>
    </source>
</evidence>
<protein>
    <submittedName>
        <fullName evidence="5">Flagellar protein FlgN</fullName>
    </submittedName>
</protein>
<evidence type="ECO:0000313" key="6">
    <source>
        <dbReference type="Proteomes" id="UP000545386"/>
    </source>
</evidence>
<organism evidence="5 6">
    <name type="scientific">Pusillimonas minor</name>
    <dbReference type="NCBI Taxonomy" id="2697024"/>
    <lineage>
        <taxon>Bacteria</taxon>
        <taxon>Pseudomonadati</taxon>
        <taxon>Pseudomonadota</taxon>
        <taxon>Betaproteobacteria</taxon>
        <taxon>Burkholderiales</taxon>
        <taxon>Alcaligenaceae</taxon>
        <taxon>Pusillimonas</taxon>
    </lineage>
</organism>
<dbReference type="SUPFAM" id="SSF140566">
    <property type="entry name" value="FlgN-like"/>
    <property type="match status" value="1"/>
</dbReference>
<keyword evidence="3" id="KW-1005">Bacterial flagellum biogenesis</keyword>
<keyword evidence="5" id="KW-0966">Cell projection</keyword>
<comment type="similarity">
    <text evidence="2">Belongs to the FlgN family.</text>
</comment>
<evidence type="ECO:0000256" key="4">
    <source>
        <dbReference type="SAM" id="MobiDB-lite"/>
    </source>
</evidence>
<evidence type="ECO:0000313" key="5">
    <source>
        <dbReference type="EMBL" id="MBC2768518.1"/>
    </source>
</evidence>
<feature type="region of interest" description="Disordered" evidence="4">
    <location>
        <begin position="140"/>
        <end position="170"/>
    </location>
</feature>
<keyword evidence="5" id="KW-0282">Flagellum</keyword>
<comment type="caution">
    <text evidence="5">The sequence shown here is derived from an EMBL/GenBank/DDBJ whole genome shotgun (WGS) entry which is preliminary data.</text>
</comment>
<accession>A0A842HLV6</accession>
<dbReference type="InterPro" id="IPR007809">
    <property type="entry name" value="FlgN-like"/>
</dbReference>
<keyword evidence="6" id="KW-1185">Reference proteome</keyword>
<proteinExistence type="inferred from homology"/>
<sequence>MSDQPDALQALIDCLDTEVRLVGLFIDTLKAEAGILESGRPDELVASSQKKEQHAEHLAQATQARDTALQVLGFAPGHAGLQAAAKAYPETSTLAARLTDLALQARSLNETNGATIGVLQRQNQQMLEVLQRLANAGAGASEVYDASGKSKHLDTPGGGTQPRLKPVKAG</sequence>
<dbReference type="Gene3D" id="1.20.58.300">
    <property type="entry name" value="FlgN-like"/>
    <property type="match status" value="1"/>
</dbReference>
<dbReference type="RefSeq" id="WP_185778358.1">
    <property type="nucleotide sequence ID" value="NZ_JACJUU010000001.1"/>
</dbReference>
<dbReference type="GO" id="GO:0044780">
    <property type="term" value="P:bacterial-type flagellum assembly"/>
    <property type="evidence" value="ECO:0007669"/>
    <property type="project" value="InterPro"/>
</dbReference>
<gene>
    <name evidence="5" type="ORF">GTU67_01145</name>
</gene>
<evidence type="ECO:0000256" key="3">
    <source>
        <dbReference type="ARBA" id="ARBA00022795"/>
    </source>
</evidence>